<comment type="similarity">
    <text evidence="1 6">Belongs to the type IA topoisomerase family.</text>
</comment>
<dbReference type="SUPFAM" id="SSF56712">
    <property type="entry name" value="Prokaryotic type I DNA topoisomerase"/>
    <property type="match status" value="1"/>
</dbReference>
<dbReference type="PROSITE" id="PS52039">
    <property type="entry name" value="TOPO_IA_2"/>
    <property type="match status" value="1"/>
</dbReference>
<dbReference type="EC" id="5.6.2.1" evidence="6"/>
<dbReference type="GO" id="GO:0006265">
    <property type="term" value="P:DNA topological change"/>
    <property type="evidence" value="ECO:0007669"/>
    <property type="project" value="InterPro"/>
</dbReference>
<evidence type="ECO:0000256" key="3">
    <source>
        <dbReference type="ARBA" id="ARBA00023125"/>
    </source>
</evidence>
<feature type="domain" description="Topo IA-type catalytic" evidence="8">
    <location>
        <begin position="1"/>
        <end position="188"/>
    </location>
</feature>
<evidence type="ECO:0000256" key="6">
    <source>
        <dbReference type="RuleBase" id="RU362092"/>
    </source>
</evidence>
<evidence type="ECO:0000256" key="4">
    <source>
        <dbReference type="ARBA" id="ARBA00023235"/>
    </source>
</evidence>
<dbReference type="InterPro" id="IPR003602">
    <property type="entry name" value="Topo_IA_DNA-bd_dom"/>
</dbReference>
<dbReference type="GO" id="GO:0006281">
    <property type="term" value="P:DNA repair"/>
    <property type="evidence" value="ECO:0007669"/>
    <property type="project" value="TreeGrafter"/>
</dbReference>
<dbReference type="InterPro" id="IPR013825">
    <property type="entry name" value="Topo_IA_cen_sub2"/>
</dbReference>
<dbReference type="InterPro" id="IPR013497">
    <property type="entry name" value="Topo_IA_cen"/>
</dbReference>
<evidence type="ECO:0000259" key="8">
    <source>
        <dbReference type="PROSITE" id="PS52039"/>
    </source>
</evidence>
<dbReference type="Gene3D" id="1.10.290.10">
    <property type="entry name" value="Topoisomerase I, domain 4"/>
    <property type="match status" value="1"/>
</dbReference>
<dbReference type="AlphaFoldDB" id="V5I9Z2"/>
<dbReference type="GO" id="GO:0003917">
    <property type="term" value="F:DNA topoisomerase type I (single strand cut, ATP-independent) activity"/>
    <property type="evidence" value="ECO:0007669"/>
    <property type="project" value="UniProtKB-EC"/>
</dbReference>
<gene>
    <name evidence="9" type="primary">TOP3A</name>
</gene>
<dbReference type="InterPro" id="IPR013826">
    <property type="entry name" value="Topo_IA_cen_sub3"/>
</dbReference>
<dbReference type="SMART" id="SM00437">
    <property type="entry name" value="TOP1Ac"/>
    <property type="match status" value="1"/>
</dbReference>
<comment type="function">
    <text evidence="5">Releases the supercoiling and torsional tension of DNA introduced during the DNA replication and transcription by transiently cleaving and rejoining one strand of the DNA duplex. Introduces a single-strand break via transesterification at a target site in duplex DNA. The scissile phosphodiester is attacked by the catalytic tyrosine of the enzyme, resulting in the formation of a DNA-(5'-phosphotyrosyl)-enzyme intermediate and the expulsion of a 3'-OH DNA strand. The free DNA strand than undergoes passage around the unbroken strand thus removing DNA supercoils. Finally, in the religation step, the DNA 3'-OH attacks the covalent intermediate to expel the active-site tyrosine and restore the DNA phosphodiester backbone. Weakly relaxes negative supercoils and displays a distinct preference for binding single-stranded DNA.</text>
</comment>
<dbReference type="GO" id="GO:0003677">
    <property type="term" value="F:DNA binding"/>
    <property type="evidence" value="ECO:0007669"/>
    <property type="project" value="UniProtKB-KW"/>
</dbReference>
<keyword evidence="3 6" id="KW-0238">DNA-binding</keyword>
<dbReference type="InterPro" id="IPR023406">
    <property type="entry name" value="Topo_IA_AS"/>
</dbReference>
<evidence type="ECO:0000256" key="5">
    <source>
        <dbReference type="ARBA" id="ARBA00056363"/>
    </source>
</evidence>
<keyword evidence="4 6" id="KW-0413">Isomerase</keyword>
<comment type="function">
    <text evidence="6">Introduces a single-strand break via transesterification at a target site in duplex DNA. Releases the supercoiling and torsional tension of DNA introduced during the DNA replication and transcription by transiently cleaving and rejoining one strand of the DNA duplex. The scissile phosphodiester is attacked by the catalytic tyrosine of the enzyme, resulting in the formation of a DNA-(5'-phosphotyrosyl)-enzyme intermediate and the expulsion of a 3'-OH DNA strand.</text>
</comment>
<sequence>MEKIVSRKLRINAKDAMKIAEKLYTQGYISYPRTETNIFPKELNLTPLVEQQMEDARWGPFARRIMNEGGPNPRQGKKSDNAHPPIHPTKYAANLTGNEQKIYEYIVRHFLACVQKDAKGFETTVNVDIAGEKFTAKGLIILEKNYLDVYVYEGWNTKEISNYHQGDTFMPTVLDIVSIIQPYKNVKK</sequence>
<organism evidence="9">
    <name type="scientific">Anoplophora glabripennis</name>
    <name type="common">Asian longhorn beetle</name>
    <name type="synonym">Anoplophora nobilis</name>
    <dbReference type="NCBI Taxonomy" id="217634"/>
    <lineage>
        <taxon>Eukaryota</taxon>
        <taxon>Metazoa</taxon>
        <taxon>Ecdysozoa</taxon>
        <taxon>Arthropoda</taxon>
        <taxon>Hexapoda</taxon>
        <taxon>Insecta</taxon>
        <taxon>Pterygota</taxon>
        <taxon>Neoptera</taxon>
        <taxon>Endopterygota</taxon>
        <taxon>Coleoptera</taxon>
        <taxon>Polyphaga</taxon>
        <taxon>Cucujiformia</taxon>
        <taxon>Chrysomeloidea</taxon>
        <taxon>Cerambycidae</taxon>
        <taxon>Lamiinae</taxon>
        <taxon>Lamiini</taxon>
        <taxon>Anoplophora</taxon>
    </lineage>
</organism>
<feature type="region of interest" description="Disordered" evidence="7">
    <location>
        <begin position="63"/>
        <end position="87"/>
    </location>
</feature>
<evidence type="ECO:0000256" key="7">
    <source>
        <dbReference type="SAM" id="MobiDB-lite"/>
    </source>
</evidence>
<evidence type="ECO:0000313" key="9">
    <source>
        <dbReference type="EMBL" id="JAB66376.1"/>
    </source>
</evidence>
<name>V5I9Z2_ANOGL</name>
<evidence type="ECO:0000256" key="2">
    <source>
        <dbReference type="ARBA" id="ARBA00023029"/>
    </source>
</evidence>
<dbReference type="InterPro" id="IPR000380">
    <property type="entry name" value="Topo_IA"/>
</dbReference>
<dbReference type="GO" id="GO:0005634">
    <property type="term" value="C:nucleus"/>
    <property type="evidence" value="ECO:0007669"/>
    <property type="project" value="TreeGrafter"/>
</dbReference>
<accession>V5I9Z2</accession>
<dbReference type="FunFam" id="1.10.290.10:FF:000001">
    <property type="entry name" value="DNA topoisomerase"/>
    <property type="match status" value="1"/>
</dbReference>
<dbReference type="EMBL" id="GALX01002090">
    <property type="protein sequence ID" value="JAB66376.1"/>
    <property type="molecule type" value="Transcribed_RNA"/>
</dbReference>
<dbReference type="PANTHER" id="PTHR11390:SF21">
    <property type="entry name" value="DNA TOPOISOMERASE 3-ALPHA"/>
    <property type="match status" value="1"/>
</dbReference>
<dbReference type="GO" id="GO:0031422">
    <property type="term" value="C:RecQ family helicase-topoisomerase III complex"/>
    <property type="evidence" value="ECO:0007669"/>
    <property type="project" value="TreeGrafter"/>
</dbReference>
<protein>
    <recommendedName>
        <fullName evidence="6">DNA topoisomerase</fullName>
        <ecNumber evidence="6">5.6.2.1</ecNumber>
    </recommendedName>
</protein>
<keyword evidence="2 6" id="KW-0799">Topoisomerase</keyword>
<reference evidence="9" key="1">
    <citation type="submission" date="2013-07" db="EMBL/GenBank/DDBJ databases">
        <title>Midgut Transcriptome Profiling of Anoplphora glabripennis, a Lignocellulose Degrading, Wood-Boring Cerambycid.</title>
        <authorList>
            <person name="Scully E.D."/>
            <person name="Hoover K."/>
            <person name="Carlson J.E."/>
            <person name="Tien M."/>
            <person name="Geib S.M."/>
        </authorList>
    </citation>
    <scope>NUCLEOTIDE SEQUENCE</scope>
</reference>
<comment type="catalytic activity">
    <reaction evidence="6">
        <text>ATP-independent breakage of single-stranded DNA, followed by passage and rejoining.</text>
        <dbReference type="EC" id="5.6.2.1"/>
    </reaction>
</comment>
<dbReference type="Pfam" id="PF01131">
    <property type="entry name" value="Topoisom_bac"/>
    <property type="match status" value="1"/>
</dbReference>
<dbReference type="PROSITE" id="PS00396">
    <property type="entry name" value="TOPO_IA_1"/>
    <property type="match status" value="1"/>
</dbReference>
<dbReference type="InterPro" id="IPR023405">
    <property type="entry name" value="Topo_IA_core_domain"/>
</dbReference>
<proteinExistence type="inferred from homology"/>
<dbReference type="Gene3D" id="2.70.20.10">
    <property type="entry name" value="Topoisomerase I, domain 3"/>
    <property type="match status" value="1"/>
</dbReference>
<dbReference type="PANTHER" id="PTHR11390">
    <property type="entry name" value="PROKARYOTIC DNA TOPOISOMERASE"/>
    <property type="match status" value="1"/>
</dbReference>
<dbReference type="GO" id="GO:0006310">
    <property type="term" value="P:DNA recombination"/>
    <property type="evidence" value="ECO:0007669"/>
    <property type="project" value="TreeGrafter"/>
</dbReference>
<evidence type="ECO:0000256" key="1">
    <source>
        <dbReference type="ARBA" id="ARBA00009446"/>
    </source>
</evidence>